<organism evidence="12 13">
    <name type="scientific">Dichanthelium oligosanthes</name>
    <dbReference type="NCBI Taxonomy" id="888268"/>
    <lineage>
        <taxon>Eukaryota</taxon>
        <taxon>Viridiplantae</taxon>
        <taxon>Streptophyta</taxon>
        <taxon>Embryophyta</taxon>
        <taxon>Tracheophyta</taxon>
        <taxon>Spermatophyta</taxon>
        <taxon>Magnoliopsida</taxon>
        <taxon>Liliopsida</taxon>
        <taxon>Poales</taxon>
        <taxon>Poaceae</taxon>
        <taxon>PACMAD clade</taxon>
        <taxon>Panicoideae</taxon>
        <taxon>Panicodae</taxon>
        <taxon>Paniceae</taxon>
        <taxon>Dichantheliinae</taxon>
        <taxon>Dichanthelium</taxon>
    </lineage>
</organism>
<dbReference type="SUPFAM" id="SSF81540">
    <property type="entry name" value="Subunit VIII of photosystem I reaction centre, PsaI"/>
    <property type="match status" value="1"/>
</dbReference>
<dbReference type="AlphaFoldDB" id="A0A1E5VXG2"/>
<evidence type="ECO:0000256" key="10">
    <source>
        <dbReference type="ARBA" id="ARBA00023136"/>
    </source>
</evidence>
<evidence type="ECO:0000256" key="3">
    <source>
        <dbReference type="ARBA" id="ARBA00005252"/>
    </source>
</evidence>
<dbReference type="PANTHER" id="PTHR35775">
    <property type="match status" value="1"/>
</dbReference>
<accession>A0A1E5VXG2</accession>
<name>A0A1E5VXG2_9POAL</name>
<comment type="similarity">
    <text evidence="3">Belongs to the PsaI family.</text>
</comment>
<evidence type="ECO:0000313" key="12">
    <source>
        <dbReference type="EMBL" id="OEL29797.1"/>
    </source>
</evidence>
<evidence type="ECO:0000256" key="2">
    <source>
        <dbReference type="ARBA" id="ARBA00004581"/>
    </source>
</evidence>
<keyword evidence="9" id="KW-0793">Thylakoid</keyword>
<dbReference type="GO" id="GO:0009522">
    <property type="term" value="C:photosystem I"/>
    <property type="evidence" value="ECO:0007669"/>
    <property type="project" value="UniProtKB-KW"/>
</dbReference>
<feature type="transmembrane region" description="Helical" evidence="11">
    <location>
        <begin position="6"/>
        <end position="30"/>
    </location>
</feature>
<evidence type="ECO:0000256" key="8">
    <source>
        <dbReference type="ARBA" id="ARBA00022989"/>
    </source>
</evidence>
<dbReference type="PANTHER" id="PTHR35775:SF2">
    <property type="entry name" value="PHOTOSYSTEM I REACTION CENTER SUBUNIT VIII"/>
    <property type="match status" value="1"/>
</dbReference>
<dbReference type="GO" id="GO:0009535">
    <property type="term" value="C:chloroplast thylakoid membrane"/>
    <property type="evidence" value="ECO:0007669"/>
    <property type="project" value="UniProtKB-SubCell"/>
</dbReference>
<dbReference type="InterPro" id="IPR001302">
    <property type="entry name" value="PSI_PsaI"/>
</dbReference>
<dbReference type="Pfam" id="PF00796">
    <property type="entry name" value="PSI_8"/>
    <property type="match status" value="1"/>
</dbReference>
<dbReference type="InterPro" id="IPR036357">
    <property type="entry name" value="PSI_PsaI_sf"/>
</dbReference>
<evidence type="ECO:0000256" key="1">
    <source>
        <dbReference type="ARBA" id="ARBA00003541"/>
    </source>
</evidence>
<protein>
    <recommendedName>
        <fullName evidence="4">Photosystem I reaction center subunit VIII</fullName>
    </recommendedName>
</protein>
<reference evidence="12 13" key="1">
    <citation type="submission" date="2016-09" db="EMBL/GenBank/DDBJ databases">
        <title>The draft genome of Dichanthelium oligosanthes: A C3 panicoid grass species.</title>
        <authorList>
            <person name="Studer A.J."/>
            <person name="Schnable J.C."/>
            <person name="Brutnell T.P."/>
        </authorList>
    </citation>
    <scope>NUCLEOTIDE SEQUENCE [LARGE SCALE GENOMIC DNA]</scope>
    <source>
        <strain evidence="13">cv. Kellogg 1175</strain>
        <tissue evidence="12">Leaf</tissue>
    </source>
</reference>
<gene>
    <name evidence="12" type="ORF">BAE44_0009186</name>
</gene>
<evidence type="ECO:0000256" key="9">
    <source>
        <dbReference type="ARBA" id="ARBA00023078"/>
    </source>
</evidence>
<evidence type="ECO:0000256" key="5">
    <source>
        <dbReference type="ARBA" id="ARBA00022531"/>
    </source>
</evidence>
<dbReference type="STRING" id="888268.A0A1E5VXG2"/>
<dbReference type="EMBL" id="LWDX02026915">
    <property type="protein sequence ID" value="OEL29797.1"/>
    <property type="molecule type" value="Genomic_DNA"/>
</dbReference>
<evidence type="ECO:0000256" key="7">
    <source>
        <dbReference type="ARBA" id="ARBA00022836"/>
    </source>
</evidence>
<keyword evidence="5" id="KW-0602">Photosynthesis</keyword>
<dbReference type="HAMAP" id="MF_00431">
    <property type="entry name" value="PSI_PsaI"/>
    <property type="match status" value="1"/>
</dbReference>
<dbReference type="NCBIfam" id="TIGR03052">
    <property type="entry name" value="PS_I_psaI"/>
    <property type="match status" value="1"/>
</dbReference>
<dbReference type="Proteomes" id="UP000095767">
    <property type="component" value="Unassembled WGS sequence"/>
</dbReference>
<comment type="subcellular location">
    <subcellularLocation>
        <location evidence="2">Plastid</location>
        <location evidence="2">Chloroplast thylakoid membrane</location>
        <topology evidence="2">Single-pass membrane protein</topology>
    </subcellularLocation>
</comment>
<keyword evidence="6 11" id="KW-0812">Transmembrane</keyword>
<comment type="caution">
    <text evidence="12">The sequence shown here is derived from an EMBL/GenBank/DDBJ whole genome shotgun (WGS) entry which is preliminary data.</text>
</comment>
<evidence type="ECO:0000256" key="11">
    <source>
        <dbReference type="SAM" id="Phobius"/>
    </source>
</evidence>
<sequence length="44" mass="5025">MKDFILSSIFMPLVGLVFPAIAMVFLFLYVQKIRLSRNDGAKFS</sequence>
<evidence type="ECO:0000256" key="6">
    <source>
        <dbReference type="ARBA" id="ARBA00022692"/>
    </source>
</evidence>
<comment type="function">
    <text evidence="1">May help in the organization of the PsaL subunit.</text>
</comment>
<keyword evidence="10 11" id="KW-0472">Membrane</keyword>
<proteinExistence type="inferred from homology"/>
<dbReference type="GO" id="GO:0015979">
    <property type="term" value="P:photosynthesis"/>
    <property type="evidence" value="ECO:0007669"/>
    <property type="project" value="UniProtKB-KW"/>
</dbReference>
<keyword evidence="13" id="KW-1185">Reference proteome</keyword>
<evidence type="ECO:0000313" key="13">
    <source>
        <dbReference type="Proteomes" id="UP000095767"/>
    </source>
</evidence>
<keyword evidence="8 11" id="KW-1133">Transmembrane helix</keyword>
<evidence type="ECO:0000256" key="4">
    <source>
        <dbReference type="ARBA" id="ARBA00019929"/>
    </source>
</evidence>
<keyword evidence="7" id="KW-0603">Photosystem I</keyword>